<feature type="domain" description="Peptidase M16 C-terminal" evidence="1">
    <location>
        <begin position="353"/>
        <end position="439"/>
    </location>
</feature>
<keyword evidence="3" id="KW-1185">Reference proteome</keyword>
<reference evidence="2 3" key="1">
    <citation type="submission" date="2020-03" db="EMBL/GenBank/DDBJ databases">
        <title>Complete genome sequence of Shewanella sp.</title>
        <authorList>
            <person name="Kim Y.-S."/>
            <person name="Kim S.-J."/>
            <person name="Jung H.-K."/>
            <person name="Kim K.-H."/>
        </authorList>
    </citation>
    <scope>NUCLEOTIDE SEQUENCE [LARGE SCALE GENOMIC DNA]</scope>
    <source>
        <strain evidence="2 3">PN3F2</strain>
    </source>
</reference>
<dbReference type="AlphaFoldDB" id="A0A6G9QHP4"/>
<dbReference type="KEGG" id="saes:HBH39_03375"/>
<dbReference type="Proteomes" id="UP000502608">
    <property type="component" value="Chromosome"/>
</dbReference>
<dbReference type="Pfam" id="PF05193">
    <property type="entry name" value="Peptidase_M16_C"/>
    <property type="match status" value="1"/>
</dbReference>
<evidence type="ECO:0000313" key="2">
    <source>
        <dbReference type="EMBL" id="QIR13663.1"/>
    </source>
</evidence>
<evidence type="ECO:0000313" key="3">
    <source>
        <dbReference type="Proteomes" id="UP000502608"/>
    </source>
</evidence>
<organism evidence="2 3">
    <name type="scientific">Shewanella aestuarii</name>
    <dbReference type="NCBI Taxonomy" id="1028752"/>
    <lineage>
        <taxon>Bacteria</taxon>
        <taxon>Pseudomonadati</taxon>
        <taxon>Pseudomonadota</taxon>
        <taxon>Gammaproteobacteria</taxon>
        <taxon>Alteromonadales</taxon>
        <taxon>Shewanellaceae</taxon>
        <taxon>Shewanella</taxon>
    </lineage>
</organism>
<dbReference type="EMBL" id="CP050313">
    <property type="protein sequence ID" value="QIR13663.1"/>
    <property type="molecule type" value="Genomic_DNA"/>
</dbReference>
<dbReference type="Gene3D" id="3.30.830.10">
    <property type="entry name" value="Metalloenzyme, LuxS/M16 peptidase-like"/>
    <property type="match status" value="1"/>
</dbReference>
<proteinExistence type="predicted"/>
<dbReference type="PROSITE" id="PS51257">
    <property type="entry name" value="PROKAR_LIPOPROTEIN"/>
    <property type="match status" value="1"/>
</dbReference>
<protein>
    <submittedName>
        <fullName evidence="2">Insulinase family protein</fullName>
    </submittedName>
</protein>
<dbReference type="InterPro" id="IPR011249">
    <property type="entry name" value="Metalloenz_LuxS/M16"/>
</dbReference>
<sequence length="530" mass="58748">MDQTRSIEALQLFQRLQKGISAAISVFLLMSCQHAPTQFTAISPPSLPNFNQQSYAPKVNLDVKPISLPQSNKFSANLYWHQWQPDQTRLNSLNRVRVIALTPQQAINSPDVLVQAMNEYVQLLAINSQDEQASCLDNLKISASMHSLSIESYCQQTIGQQLFTINELLQGDWLTSANAVINIDKLSHSLKLNKHIGAFTGSEINQVYLGQLLGKTHPYYDNLNNNAVVEKLSPEAIHALLKRTTNNAFWHVFTDQQIAKPSSDTQLTTKVNQYITRNLTIANLQQTGTAPTSHAQSHSTKAKDRPLTLHMIDAPGTVQIQVRLGYSLNEQSPSNIDGNSNINSRDQNNTMNNSLSCKVLAALLGRSFSGRLFYDLREVRGLTYGIYGQCNDAPLAQYLTFYGSSALQHSGAFIEGILAHMSLIQTQAISDGELNALKTYLIGQQTLLNDSQNGKENTFLNNQLLNKPINANQQFLAQIEKLSAQDITNIADHVLSANPVIVIRGDKALIESDILQKLPNWTLATISAER</sequence>
<accession>A0A6G9QHP4</accession>
<name>A0A6G9QHP4_9GAMM</name>
<dbReference type="RefSeq" id="WP_167675621.1">
    <property type="nucleotide sequence ID" value="NZ_CP050313.1"/>
</dbReference>
<dbReference type="GO" id="GO:0046872">
    <property type="term" value="F:metal ion binding"/>
    <property type="evidence" value="ECO:0007669"/>
    <property type="project" value="InterPro"/>
</dbReference>
<evidence type="ECO:0000259" key="1">
    <source>
        <dbReference type="Pfam" id="PF05193"/>
    </source>
</evidence>
<gene>
    <name evidence="2" type="ORF">HBH39_03375</name>
</gene>
<dbReference type="SUPFAM" id="SSF63411">
    <property type="entry name" value="LuxS/MPP-like metallohydrolase"/>
    <property type="match status" value="1"/>
</dbReference>
<dbReference type="InterPro" id="IPR007863">
    <property type="entry name" value="Peptidase_M16_C"/>
</dbReference>